<dbReference type="OrthoDB" id="5081882at2"/>
<name>A0A3S3P768_9MICO</name>
<dbReference type="AlphaFoldDB" id="A0A3S3P768"/>
<sequence length="360" mass="36433">MHPTPPVTTIDTLAGYLHRRSRSAITLTAGEAATLAIAVVRGCASASSRAAPGQWRLTPEGRPVLLHGAGDDDVLAATIAVLDELVALVSADVRPGFARVRDGVLTEPPPAWAALETRLLAVVAPQPLVLGPLTPVESSVAPTGAPARPDAAATTLLDRARALARRVRPPVLLAGVGIAAVITVGAMSLAPSTNAADTGADAPGPPSAPGTAPHPASASPDSTDHVPSTDAEDSSATADAGTSPPATTPGVSAAPVASPLPDSPVTETSDDLPRAVNEVLASLAACTDQACTSRHREAPSGAAEPAPLDPAVARLDVIDDFGGLAVVRLSGDDRTQYVTLVRSNDRWLVRSVRDVTDQPS</sequence>
<comment type="caution">
    <text evidence="2">The sequence shown here is derived from an EMBL/GenBank/DDBJ whole genome shotgun (WGS) entry which is preliminary data.</text>
</comment>
<dbReference type="RefSeq" id="WP_128216398.1">
    <property type="nucleotide sequence ID" value="NZ_RBZY01000003.1"/>
</dbReference>
<dbReference type="Proteomes" id="UP000285970">
    <property type="component" value="Unassembled WGS sequence"/>
</dbReference>
<feature type="compositionally biased region" description="Low complexity" evidence="1">
    <location>
        <begin position="234"/>
        <end position="257"/>
    </location>
</feature>
<protein>
    <submittedName>
        <fullName evidence="2">Uncharacterized protein</fullName>
    </submittedName>
</protein>
<evidence type="ECO:0000256" key="1">
    <source>
        <dbReference type="SAM" id="MobiDB-lite"/>
    </source>
</evidence>
<accession>A0A3S3P768</accession>
<evidence type="ECO:0000313" key="2">
    <source>
        <dbReference type="EMBL" id="RWR22883.1"/>
    </source>
</evidence>
<gene>
    <name evidence="2" type="ORF">D8Y23_01485</name>
</gene>
<feature type="region of interest" description="Disordered" evidence="1">
    <location>
        <begin position="194"/>
        <end position="270"/>
    </location>
</feature>
<dbReference type="EMBL" id="RBZY01000003">
    <property type="protein sequence ID" value="RWR22883.1"/>
    <property type="molecule type" value="Genomic_DNA"/>
</dbReference>
<feature type="compositionally biased region" description="Low complexity" evidence="1">
    <location>
        <begin position="209"/>
        <end position="220"/>
    </location>
</feature>
<reference evidence="2 3" key="1">
    <citation type="journal article" date="2018" name="Front. Microbiol.">
        <title>Novel Insights Into Bacterial Dimethylsulfoniopropionate Catabolism in the East China Sea.</title>
        <authorList>
            <person name="Liu J."/>
            <person name="Liu J."/>
            <person name="Zhang S.H."/>
            <person name="Liang J."/>
            <person name="Lin H."/>
            <person name="Song D."/>
            <person name="Yang G.P."/>
            <person name="Todd J.D."/>
            <person name="Zhang X.H."/>
        </authorList>
    </citation>
    <scope>NUCLEOTIDE SEQUENCE [LARGE SCALE GENOMIC DNA]</scope>
    <source>
        <strain evidence="2 3">ZYFD042</strain>
    </source>
</reference>
<organism evidence="2 3">
    <name type="scientific">Microbacterium enclense</name>
    <dbReference type="NCBI Taxonomy" id="993073"/>
    <lineage>
        <taxon>Bacteria</taxon>
        <taxon>Bacillati</taxon>
        <taxon>Actinomycetota</taxon>
        <taxon>Actinomycetes</taxon>
        <taxon>Micrococcales</taxon>
        <taxon>Microbacteriaceae</taxon>
        <taxon>Microbacterium</taxon>
    </lineage>
</organism>
<proteinExistence type="predicted"/>
<evidence type="ECO:0000313" key="3">
    <source>
        <dbReference type="Proteomes" id="UP000285970"/>
    </source>
</evidence>